<evidence type="ECO:0000313" key="12">
    <source>
        <dbReference type="EMBL" id="RAL46937.1"/>
    </source>
</evidence>
<evidence type="ECO:0000259" key="11">
    <source>
        <dbReference type="PROSITE" id="PS51186"/>
    </source>
</evidence>
<dbReference type="GO" id="GO:0120518">
    <property type="term" value="F:protein N-terminal-methionine acetyltransferase activity"/>
    <property type="evidence" value="ECO:0007669"/>
    <property type="project" value="UniProtKB-EC"/>
</dbReference>
<evidence type="ECO:0000256" key="6">
    <source>
        <dbReference type="ARBA" id="ARBA00025774"/>
    </source>
</evidence>
<evidence type="ECO:0000256" key="4">
    <source>
        <dbReference type="ARBA" id="ARBA00022853"/>
    </source>
</evidence>
<evidence type="ECO:0000256" key="10">
    <source>
        <dbReference type="ARBA" id="ARBA00048848"/>
    </source>
</evidence>
<accession>A0A328DMN6</accession>
<evidence type="ECO:0000313" key="13">
    <source>
        <dbReference type="Proteomes" id="UP000249390"/>
    </source>
</evidence>
<evidence type="ECO:0000256" key="2">
    <source>
        <dbReference type="ARBA" id="ARBA00022679"/>
    </source>
</evidence>
<feature type="domain" description="N-acetyltransferase" evidence="11">
    <location>
        <begin position="12"/>
        <end position="181"/>
    </location>
</feature>
<dbReference type="Pfam" id="PF00583">
    <property type="entry name" value="Acetyltransf_1"/>
    <property type="match status" value="1"/>
</dbReference>
<keyword evidence="2" id="KW-0808">Transferase</keyword>
<keyword evidence="3" id="KW-0159">Chromosome partition</keyword>
<comment type="catalytic activity">
    <reaction evidence="9">
        <text>L-lysyl-[protein] + acetyl-CoA = N(6)-acetyl-L-lysyl-[protein] + CoA + H(+)</text>
        <dbReference type="Rhea" id="RHEA:45948"/>
        <dbReference type="Rhea" id="RHEA-COMP:9752"/>
        <dbReference type="Rhea" id="RHEA-COMP:10731"/>
        <dbReference type="ChEBI" id="CHEBI:15378"/>
        <dbReference type="ChEBI" id="CHEBI:29969"/>
        <dbReference type="ChEBI" id="CHEBI:57287"/>
        <dbReference type="ChEBI" id="CHEBI:57288"/>
        <dbReference type="ChEBI" id="CHEBI:61930"/>
        <dbReference type="EC" id="2.3.1.48"/>
    </reaction>
</comment>
<comment type="caution">
    <text evidence="12">The sequence shown here is derived from an EMBL/GenBank/DDBJ whole genome shotgun (WGS) entry which is preliminary data.</text>
</comment>
<proteinExistence type="inferred from homology"/>
<dbReference type="Gene3D" id="3.40.630.30">
    <property type="match status" value="1"/>
</dbReference>
<dbReference type="FunFam" id="3.40.630.30:FF:000041">
    <property type="entry name" value="Histone acetyltransferase MCC1 isoform A"/>
    <property type="match status" value="1"/>
</dbReference>
<dbReference type="EMBL" id="NQVE01000121">
    <property type="protein sequence ID" value="RAL46937.1"/>
    <property type="molecule type" value="Genomic_DNA"/>
</dbReference>
<gene>
    <name evidence="12" type="ORF">DM860_016571</name>
</gene>
<reference evidence="12 13" key="1">
    <citation type="submission" date="2018-06" db="EMBL/GenBank/DDBJ databases">
        <title>The Genome of Cuscuta australis (Dodder) Provides Insight into the Evolution of Plant Parasitism.</title>
        <authorList>
            <person name="Liu H."/>
        </authorList>
    </citation>
    <scope>NUCLEOTIDE SEQUENCE [LARGE SCALE GENOMIC DNA]</scope>
    <source>
        <strain evidence="13">cv. Yunnan</strain>
        <tissue evidence="12">Vines</tissue>
    </source>
</reference>
<organism evidence="12 13">
    <name type="scientific">Cuscuta australis</name>
    <dbReference type="NCBI Taxonomy" id="267555"/>
    <lineage>
        <taxon>Eukaryota</taxon>
        <taxon>Viridiplantae</taxon>
        <taxon>Streptophyta</taxon>
        <taxon>Embryophyta</taxon>
        <taxon>Tracheophyta</taxon>
        <taxon>Spermatophyta</taxon>
        <taxon>Magnoliopsida</taxon>
        <taxon>eudicotyledons</taxon>
        <taxon>Gunneridae</taxon>
        <taxon>Pentapetalae</taxon>
        <taxon>asterids</taxon>
        <taxon>lamiids</taxon>
        <taxon>Solanales</taxon>
        <taxon>Convolvulaceae</taxon>
        <taxon>Cuscuteae</taxon>
        <taxon>Cuscuta</taxon>
        <taxon>Cuscuta subgen. Grammica</taxon>
        <taxon>Cuscuta sect. Cleistogrammica</taxon>
    </lineage>
</organism>
<evidence type="ECO:0000256" key="5">
    <source>
        <dbReference type="ARBA" id="ARBA00023315"/>
    </source>
</evidence>
<evidence type="ECO:0000256" key="1">
    <source>
        <dbReference type="ARBA" id="ARBA00013184"/>
    </source>
</evidence>
<dbReference type="InterPro" id="IPR016181">
    <property type="entry name" value="Acyl_CoA_acyltransferase"/>
</dbReference>
<comment type="catalytic activity">
    <reaction evidence="10">
        <text>N-terminal L-methionyl-[transmembrane protein] + acetyl-CoA = N-terminal N(alpha)-acetyl-L-methionyl-[transmembrane protein] + CoA + H(+)</text>
        <dbReference type="Rhea" id="RHEA:50604"/>
        <dbReference type="Rhea" id="RHEA-COMP:12745"/>
        <dbReference type="Rhea" id="RHEA-COMP:12746"/>
        <dbReference type="ChEBI" id="CHEBI:15378"/>
        <dbReference type="ChEBI" id="CHEBI:57287"/>
        <dbReference type="ChEBI" id="CHEBI:57288"/>
        <dbReference type="ChEBI" id="CHEBI:64731"/>
        <dbReference type="ChEBI" id="CHEBI:133414"/>
        <dbReference type="EC" id="2.3.1.259"/>
    </reaction>
</comment>
<dbReference type="GO" id="GO:0004402">
    <property type="term" value="F:histone acetyltransferase activity"/>
    <property type="evidence" value="ECO:0007669"/>
    <property type="project" value="TreeGrafter"/>
</dbReference>
<dbReference type="GO" id="GO:0000139">
    <property type="term" value="C:Golgi membrane"/>
    <property type="evidence" value="ECO:0007669"/>
    <property type="project" value="TreeGrafter"/>
</dbReference>
<dbReference type="PANTHER" id="PTHR14744:SF15">
    <property type="entry name" value="N-ALPHA-ACETYLTRANSFERASE 60"/>
    <property type="match status" value="1"/>
</dbReference>
<dbReference type="EC" id="2.3.1.48" evidence="1"/>
<keyword evidence="4" id="KW-0156">Chromatin regulator</keyword>
<dbReference type="InterPro" id="IPR000182">
    <property type="entry name" value="GNAT_dom"/>
</dbReference>
<dbReference type="InterPro" id="IPR045141">
    <property type="entry name" value="NAA60-like"/>
</dbReference>
<name>A0A328DMN6_9ASTE</name>
<evidence type="ECO:0000256" key="3">
    <source>
        <dbReference type="ARBA" id="ARBA00022829"/>
    </source>
</evidence>
<dbReference type="CDD" id="cd04301">
    <property type="entry name" value="NAT_SF"/>
    <property type="match status" value="1"/>
</dbReference>
<comment type="similarity">
    <text evidence="6">Belongs to the acetyltransferase family. NAA60 subfamily.</text>
</comment>
<protein>
    <recommendedName>
        <fullName evidence="8">N-alpha-acetyltransferase 60</fullName>
        <ecNumber evidence="7">2.3.1.259</ecNumber>
        <ecNumber evidence="1">2.3.1.48</ecNumber>
    </recommendedName>
</protein>
<sequence length="257" mass="29742">MVNIKTSHRPIISYRPIRPSDLEVLEKIHGDLFPIRYESEFFQNVVNGRDIVSWGAVDCNRPNDQSDELIGFVTARTLTARDSEVDDLIRFDPLKPDQTLVYILTLGVLESYRNNGIACSLIREVIKYASSIPTCQAVYLHVISYNEPAIFLYQKMSFKCERKLHSFYLIEGHYYDAFLFIYYVNCGRSPCSPLEVVTLLISIAKSRFKSISSKLWKCEERKTSMWARCKESGCVLPTTQNKRTQLKLHEDFKCVKN</sequence>
<keyword evidence="13" id="KW-1185">Reference proteome</keyword>
<dbReference type="PANTHER" id="PTHR14744">
    <property type="entry name" value="N-ALPHA-ACETYLTRANSFERASE 60"/>
    <property type="match status" value="1"/>
</dbReference>
<dbReference type="GO" id="GO:0007059">
    <property type="term" value="P:chromosome segregation"/>
    <property type="evidence" value="ECO:0007669"/>
    <property type="project" value="UniProtKB-KW"/>
</dbReference>
<dbReference type="Proteomes" id="UP000249390">
    <property type="component" value="Unassembled WGS sequence"/>
</dbReference>
<dbReference type="AlphaFoldDB" id="A0A328DMN6"/>
<dbReference type="EC" id="2.3.1.259" evidence="7"/>
<dbReference type="SUPFAM" id="SSF55729">
    <property type="entry name" value="Acyl-CoA N-acyltransferases (Nat)"/>
    <property type="match status" value="1"/>
</dbReference>
<evidence type="ECO:0000256" key="9">
    <source>
        <dbReference type="ARBA" id="ARBA00048017"/>
    </source>
</evidence>
<dbReference type="PROSITE" id="PS51186">
    <property type="entry name" value="GNAT"/>
    <property type="match status" value="1"/>
</dbReference>
<keyword evidence="5" id="KW-0012">Acyltransferase</keyword>
<evidence type="ECO:0000256" key="7">
    <source>
        <dbReference type="ARBA" id="ARBA00026111"/>
    </source>
</evidence>
<evidence type="ECO:0000256" key="8">
    <source>
        <dbReference type="ARBA" id="ARBA00026144"/>
    </source>
</evidence>